<dbReference type="Proteomes" id="UP001162483">
    <property type="component" value="Unassembled WGS sequence"/>
</dbReference>
<keyword evidence="3" id="KW-1185">Reference proteome</keyword>
<evidence type="ECO:0000313" key="2">
    <source>
        <dbReference type="EMBL" id="CAI9545022.1"/>
    </source>
</evidence>
<feature type="compositionally biased region" description="Polar residues" evidence="1">
    <location>
        <begin position="122"/>
        <end position="131"/>
    </location>
</feature>
<protein>
    <submittedName>
        <fullName evidence="2">Uncharacterized protein</fullName>
    </submittedName>
</protein>
<proteinExistence type="predicted"/>
<sequence>MARSRRRAGRRAIPSTCTRCSSKSTLTPTPRPRPLPSLTPSSMTSLITSTTKLPACIIKASAPPSLPERSIPSFSSSCPKSWPSTPSPRTSWLSPGLCLQNIGTGNDAIFSPGSRERREQIHMSQSSTLTQ</sequence>
<accession>A0ABN9BBQ3</accession>
<reference evidence="2" key="1">
    <citation type="submission" date="2023-05" db="EMBL/GenBank/DDBJ databases">
        <authorList>
            <person name="Stuckert A."/>
        </authorList>
    </citation>
    <scope>NUCLEOTIDE SEQUENCE</scope>
</reference>
<feature type="region of interest" description="Disordered" evidence="1">
    <location>
        <begin position="1"/>
        <end position="44"/>
    </location>
</feature>
<feature type="compositionally biased region" description="Low complexity" evidence="1">
    <location>
        <begin position="67"/>
        <end position="93"/>
    </location>
</feature>
<feature type="region of interest" description="Disordered" evidence="1">
    <location>
        <begin position="62"/>
        <end position="93"/>
    </location>
</feature>
<dbReference type="EMBL" id="CATNWA010003293">
    <property type="protein sequence ID" value="CAI9545022.1"/>
    <property type="molecule type" value="Genomic_DNA"/>
</dbReference>
<feature type="region of interest" description="Disordered" evidence="1">
    <location>
        <begin position="105"/>
        <end position="131"/>
    </location>
</feature>
<evidence type="ECO:0000313" key="3">
    <source>
        <dbReference type="Proteomes" id="UP001162483"/>
    </source>
</evidence>
<organism evidence="2 3">
    <name type="scientific">Staurois parvus</name>
    <dbReference type="NCBI Taxonomy" id="386267"/>
    <lineage>
        <taxon>Eukaryota</taxon>
        <taxon>Metazoa</taxon>
        <taxon>Chordata</taxon>
        <taxon>Craniata</taxon>
        <taxon>Vertebrata</taxon>
        <taxon>Euteleostomi</taxon>
        <taxon>Amphibia</taxon>
        <taxon>Batrachia</taxon>
        <taxon>Anura</taxon>
        <taxon>Neobatrachia</taxon>
        <taxon>Ranoidea</taxon>
        <taxon>Ranidae</taxon>
        <taxon>Staurois</taxon>
    </lineage>
</organism>
<feature type="compositionally biased region" description="Basic residues" evidence="1">
    <location>
        <begin position="1"/>
        <end position="10"/>
    </location>
</feature>
<name>A0ABN9BBQ3_9NEOB</name>
<gene>
    <name evidence="2" type="ORF">SPARVUS_LOCUS2578970</name>
</gene>
<comment type="caution">
    <text evidence="2">The sequence shown here is derived from an EMBL/GenBank/DDBJ whole genome shotgun (WGS) entry which is preliminary data.</text>
</comment>
<evidence type="ECO:0000256" key="1">
    <source>
        <dbReference type="SAM" id="MobiDB-lite"/>
    </source>
</evidence>